<comment type="similarity">
    <text evidence="10 11">Belongs to the DHBP synthase family.</text>
</comment>
<feature type="binding site" evidence="10">
    <location>
        <begin position="33"/>
        <end position="34"/>
    </location>
    <ligand>
        <name>D-ribulose 5-phosphate</name>
        <dbReference type="ChEBI" id="CHEBI:58121"/>
    </ligand>
</feature>
<dbReference type="Gene3D" id="3.90.870.10">
    <property type="entry name" value="DHBP synthase"/>
    <property type="match status" value="1"/>
</dbReference>
<dbReference type="Pfam" id="PF00926">
    <property type="entry name" value="DHBP_synthase"/>
    <property type="match status" value="1"/>
</dbReference>
<evidence type="ECO:0000313" key="12">
    <source>
        <dbReference type="EMBL" id="MES1929666.1"/>
    </source>
</evidence>
<dbReference type="RefSeq" id="WP_353111172.1">
    <property type="nucleotide sequence ID" value="NZ_APND01000003.1"/>
</dbReference>
<dbReference type="InterPro" id="IPR017945">
    <property type="entry name" value="DHBP_synth_RibB-like_a/b_dom"/>
</dbReference>
<comment type="function">
    <text evidence="1 10 11">Catalyzes the conversion of D-ribulose 5-phosphate to formate and 3,4-dihydroxy-2-butanone 4-phosphate.</text>
</comment>
<keyword evidence="13" id="KW-1185">Reference proteome</keyword>
<keyword evidence="8 10" id="KW-0464">Manganese</keyword>
<comment type="cofactor">
    <cofactor evidence="10 11">
        <name>Mg(2+)</name>
        <dbReference type="ChEBI" id="CHEBI:18420"/>
    </cofactor>
    <cofactor evidence="10 11">
        <name>Mn(2+)</name>
        <dbReference type="ChEBI" id="CHEBI:29035"/>
    </cofactor>
    <text evidence="10 11">Binds 2 divalent metal cations per subunit. Magnesium or manganese.</text>
</comment>
<dbReference type="PANTHER" id="PTHR21327:SF38">
    <property type="entry name" value="3,4-DIHYDROXY-2-BUTANONE 4-PHOSPHATE SYNTHASE"/>
    <property type="match status" value="1"/>
</dbReference>
<comment type="subunit">
    <text evidence="10 11">Homodimer.</text>
</comment>
<evidence type="ECO:0000256" key="6">
    <source>
        <dbReference type="ARBA" id="ARBA00022723"/>
    </source>
</evidence>
<keyword evidence="5 10" id="KW-0686">Riboflavin biosynthesis</keyword>
<dbReference type="SUPFAM" id="SSF55821">
    <property type="entry name" value="YrdC/RibB"/>
    <property type="match status" value="1"/>
</dbReference>
<feature type="binding site" evidence="10">
    <location>
        <begin position="146"/>
        <end position="150"/>
    </location>
    <ligand>
        <name>D-ribulose 5-phosphate</name>
        <dbReference type="ChEBI" id="CHEBI:58121"/>
    </ligand>
</feature>
<feature type="binding site" evidence="10">
    <location>
        <position position="149"/>
    </location>
    <ligand>
        <name>Mg(2+)</name>
        <dbReference type="ChEBI" id="CHEBI:18420"/>
        <label>2</label>
    </ligand>
</feature>
<dbReference type="HAMAP" id="MF_00180">
    <property type="entry name" value="RibB"/>
    <property type="match status" value="1"/>
</dbReference>
<dbReference type="PANTHER" id="PTHR21327">
    <property type="entry name" value="GTP CYCLOHYDROLASE II-RELATED"/>
    <property type="match status" value="1"/>
</dbReference>
<evidence type="ECO:0000256" key="9">
    <source>
        <dbReference type="ARBA" id="ARBA00023239"/>
    </source>
</evidence>
<proteinExistence type="inferred from homology"/>
<feature type="site" description="Essential for catalytic activity" evidence="10">
    <location>
        <position position="132"/>
    </location>
</feature>
<comment type="caution">
    <text evidence="12">The sequence shown here is derived from an EMBL/GenBank/DDBJ whole genome shotgun (WGS) entry which is preliminary data.</text>
</comment>
<comment type="pathway">
    <text evidence="2 10 11">Cofactor biosynthesis; riboflavin biosynthesis; 2-hydroxy-3-oxobutyl phosphate from D-ribulose 5-phosphate: step 1/1.</text>
</comment>
<accession>A0ABV2B1A4</accession>
<feature type="binding site" evidence="10">
    <location>
        <position position="34"/>
    </location>
    <ligand>
        <name>Mg(2+)</name>
        <dbReference type="ChEBI" id="CHEBI:18420"/>
        <label>1</label>
    </ligand>
</feature>
<evidence type="ECO:0000256" key="3">
    <source>
        <dbReference type="ARBA" id="ARBA00012153"/>
    </source>
</evidence>
<evidence type="ECO:0000256" key="2">
    <source>
        <dbReference type="ARBA" id="ARBA00004904"/>
    </source>
</evidence>
<dbReference type="InterPro" id="IPR000422">
    <property type="entry name" value="DHBP_synthase_RibB"/>
</dbReference>
<keyword evidence="9 10" id="KW-0456">Lyase</keyword>
<name>A0ABV2B1A4_9GAMM</name>
<evidence type="ECO:0000256" key="7">
    <source>
        <dbReference type="ARBA" id="ARBA00022842"/>
    </source>
</evidence>
<evidence type="ECO:0000256" key="1">
    <source>
        <dbReference type="ARBA" id="ARBA00002284"/>
    </source>
</evidence>
<dbReference type="EC" id="4.1.99.12" evidence="3 10"/>
<keyword evidence="7 10" id="KW-0460">Magnesium</keyword>
<evidence type="ECO:0000256" key="10">
    <source>
        <dbReference type="HAMAP-Rule" id="MF_00180"/>
    </source>
</evidence>
<organism evidence="12 13">
    <name type="scientific">Salinisphaera dokdonensis CL-ES53</name>
    <dbReference type="NCBI Taxonomy" id="1304272"/>
    <lineage>
        <taxon>Bacteria</taxon>
        <taxon>Pseudomonadati</taxon>
        <taxon>Pseudomonadota</taxon>
        <taxon>Gammaproteobacteria</taxon>
        <taxon>Salinisphaerales</taxon>
        <taxon>Salinisphaeraceae</taxon>
        <taxon>Salinisphaera</taxon>
    </lineage>
</organism>
<gene>
    <name evidence="10 12" type="primary">ribB</name>
    <name evidence="12" type="ORF">SADO_10429</name>
</gene>
<dbReference type="EMBL" id="APND01000003">
    <property type="protein sequence ID" value="MES1929666.1"/>
    <property type="molecule type" value="Genomic_DNA"/>
</dbReference>
<feature type="binding site" evidence="10">
    <location>
        <position position="38"/>
    </location>
    <ligand>
        <name>D-ribulose 5-phosphate</name>
        <dbReference type="ChEBI" id="CHEBI:58121"/>
    </ligand>
</feature>
<feature type="site" description="Essential for catalytic activity" evidence="10">
    <location>
        <position position="170"/>
    </location>
</feature>
<protein>
    <recommendedName>
        <fullName evidence="4 10">3,4-dihydroxy-2-butanone 4-phosphate synthase</fullName>
        <shortName evidence="10 11">DHBP synthase</shortName>
        <ecNumber evidence="3 10">4.1.99.12</ecNumber>
    </recommendedName>
</protein>
<evidence type="ECO:0000256" key="4">
    <source>
        <dbReference type="ARBA" id="ARBA00018836"/>
    </source>
</evidence>
<evidence type="ECO:0000313" key="13">
    <source>
        <dbReference type="Proteomes" id="UP001460888"/>
    </source>
</evidence>
<feature type="binding site" evidence="10">
    <location>
        <position position="34"/>
    </location>
    <ligand>
        <name>Mg(2+)</name>
        <dbReference type="ChEBI" id="CHEBI:18420"/>
        <label>2</label>
    </ligand>
</feature>
<sequence length="213" mass="22704">MSYHDFKNHPRLAAAIAAYRAGDPVLLLDDADRENEADIVAAAENLKTETMVRMIRNGSGIVCLCLDQASADALELEPMVRDNQARHGTGFTVSIEAADGVTTGVSAVDRVRTIAAALASVDGPREIVSPGHVFPLRARDGGVLERRGHTEGSLDLAVLAGLRPASVLCELMNDDGTMAGNDDIQRYAQAHNLPVLTIEEIAAYRAENTARCA</sequence>
<evidence type="ECO:0000256" key="5">
    <source>
        <dbReference type="ARBA" id="ARBA00022619"/>
    </source>
</evidence>
<evidence type="ECO:0000256" key="11">
    <source>
        <dbReference type="RuleBase" id="RU003843"/>
    </source>
</evidence>
<keyword evidence="6 10" id="KW-0479">Metal-binding</keyword>
<comment type="catalytic activity">
    <reaction evidence="10 11">
        <text>D-ribulose 5-phosphate = (2S)-2-hydroxy-3-oxobutyl phosphate + formate + H(+)</text>
        <dbReference type="Rhea" id="RHEA:18457"/>
        <dbReference type="ChEBI" id="CHEBI:15378"/>
        <dbReference type="ChEBI" id="CHEBI:15740"/>
        <dbReference type="ChEBI" id="CHEBI:58121"/>
        <dbReference type="ChEBI" id="CHEBI:58830"/>
        <dbReference type="EC" id="4.1.99.12"/>
    </reaction>
</comment>
<evidence type="ECO:0000256" key="8">
    <source>
        <dbReference type="ARBA" id="ARBA00023211"/>
    </source>
</evidence>
<dbReference type="Proteomes" id="UP001460888">
    <property type="component" value="Unassembled WGS sequence"/>
</dbReference>
<reference evidence="12 13" key="1">
    <citation type="submission" date="2013-03" db="EMBL/GenBank/DDBJ databases">
        <title>Salinisphaera dokdonensis CL-ES53 Genome Sequencing.</title>
        <authorList>
            <person name="Li C."/>
            <person name="Lai Q."/>
            <person name="Shao Z."/>
        </authorList>
    </citation>
    <scope>NUCLEOTIDE SEQUENCE [LARGE SCALE GENOMIC DNA]</scope>
    <source>
        <strain evidence="12 13">CL-ES53</strain>
    </source>
</reference>
<dbReference type="NCBIfam" id="TIGR00506">
    <property type="entry name" value="ribB"/>
    <property type="match status" value="1"/>
</dbReference>